<sequence length="210" mass="22030">MNIAVLGATGRTGVLLVHELLTRGHHVTALARDPDKLRGGAERVTIVTGDSRDRAALARLVGGASAVVSALGPTAREASLHTETARALVDAMHAAGVRRFVGVSGAGIDVPGDQKTASARTISTIIQRVGGAVVRDKSAEYDVFAGSDLDWTLVRPPRLQDGAATGRIEHDGHRSTRSTRITRGDLAAFLVDALEQDLYVRGAPFVATAR</sequence>
<evidence type="ECO:0000313" key="2">
    <source>
        <dbReference type="EMBL" id="GAA4890688.1"/>
    </source>
</evidence>
<accession>A0ABP9F0A0</accession>
<name>A0ABP9F0A0_9ACTN</name>
<feature type="domain" description="NAD(P)-binding" evidence="1">
    <location>
        <begin position="7"/>
        <end position="196"/>
    </location>
</feature>
<dbReference type="Pfam" id="PF13460">
    <property type="entry name" value="NAD_binding_10"/>
    <property type="match status" value="1"/>
</dbReference>
<dbReference type="InterPro" id="IPR036291">
    <property type="entry name" value="NAD(P)-bd_dom_sf"/>
</dbReference>
<dbReference type="Gene3D" id="3.40.50.720">
    <property type="entry name" value="NAD(P)-binding Rossmann-like Domain"/>
    <property type="match status" value="1"/>
</dbReference>
<comment type="caution">
    <text evidence="2">The sequence shown here is derived from an EMBL/GenBank/DDBJ whole genome shotgun (WGS) entry which is preliminary data.</text>
</comment>
<dbReference type="SUPFAM" id="SSF51735">
    <property type="entry name" value="NAD(P)-binding Rossmann-fold domains"/>
    <property type="match status" value="1"/>
</dbReference>
<evidence type="ECO:0000313" key="3">
    <source>
        <dbReference type="Proteomes" id="UP001501521"/>
    </source>
</evidence>
<dbReference type="InterPro" id="IPR051606">
    <property type="entry name" value="Polyketide_Oxido-like"/>
</dbReference>
<dbReference type="InterPro" id="IPR016040">
    <property type="entry name" value="NAD(P)-bd_dom"/>
</dbReference>
<dbReference type="PANTHER" id="PTHR43355:SF2">
    <property type="entry name" value="FLAVIN REDUCTASE (NADPH)"/>
    <property type="match status" value="1"/>
</dbReference>
<gene>
    <name evidence="2" type="ORF">GCM10025789_04040</name>
</gene>
<evidence type="ECO:0000259" key="1">
    <source>
        <dbReference type="Pfam" id="PF13460"/>
    </source>
</evidence>
<reference evidence="3" key="1">
    <citation type="journal article" date="2019" name="Int. J. Syst. Evol. Microbiol.">
        <title>The Global Catalogue of Microorganisms (GCM) 10K type strain sequencing project: providing services to taxonomists for standard genome sequencing and annotation.</title>
        <authorList>
            <consortium name="The Broad Institute Genomics Platform"/>
            <consortium name="The Broad Institute Genome Sequencing Center for Infectious Disease"/>
            <person name="Wu L."/>
            <person name="Ma J."/>
        </authorList>
    </citation>
    <scope>NUCLEOTIDE SEQUENCE [LARGE SCALE GENOMIC DNA]</scope>
    <source>
        <strain evidence="3">JCM 19125</strain>
    </source>
</reference>
<keyword evidence="3" id="KW-1185">Reference proteome</keyword>
<dbReference type="RefSeq" id="WP_345578218.1">
    <property type="nucleotide sequence ID" value="NZ_BAABLV010000008.1"/>
</dbReference>
<proteinExistence type="predicted"/>
<dbReference type="Proteomes" id="UP001501521">
    <property type="component" value="Unassembled WGS sequence"/>
</dbReference>
<protein>
    <submittedName>
        <fullName evidence="2">SDR family oxidoreductase</fullName>
    </submittedName>
</protein>
<organism evidence="2 3">
    <name type="scientific">Tessaracoccus lubricantis</name>
    <dbReference type="NCBI Taxonomy" id="545543"/>
    <lineage>
        <taxon>Bacteria</taxon>
        <taxon>Bacillati</taxon>
        <taxon>Actinomycetota</taxon>
        <taxon>Actinomycetes</taxon>
        <taxon>Propionibacteriales</taxon>
        <taxon>Propionibacteriaceae</taxon>
        <taxon>Tessaracoccus</taxon>
    </lineage>
</organism>
<dbReference type="EMBL" id="BAABLV010000008">
    <property type="protein sequence ID" value="GAA4890688.1"/>
    <property type="molecule type" value="Genomic_DNA"/>
</dbReference>
<dbReference type="PANTHER" id="PTHR43355">
    <property type="entry name" value="FLAVIN REDUCTASE (NADPH)"/>
    <property type="match status" value="1"/>
</dbReference>